<dbReference type="SUPFAM" id="SSF56524">
    <property type="entry name" value="Oxidoreductase molybdopterin-binding domain"/>
    <property type="match status" value="1"/>
</dbReference>
<organism evidence="2 3">
    <name type="scientific">Vibrio metschnikovii</name>
    <dbReference type="NCBI Taxonomy" id="28172"/>
    <lineage>
        <taxon>Bacteria</taxon>
        <taxon>Pseudomonadati</taxon>
        <taxon>Pseudomonadota</taxon>
        <taxon>Gammaproteobacteria</taxon>
        <taxon>Vibrionales</taxon>
        <taxon>Vibrionaceae</taxon>
        <taxon>Vibrio</taxon>
    </lineage>
</organism>
<gene>
    <name evidence="2" type="ORF">H8Q88_02465</name>
</gene>
<dbReference type="Proteomes" id="UP000615796">
    <property type="component" value="Unassembled WGS sequence"/>
</dbReference>
<feature type="chain" id="PRO_5040872011" evidence="1">
    <location>
        <begin position="25"/>
        <end position="159"/>
    </location>
</feature>
<accession>A0A9X0R5I4</accession>
<comment type="caution">
    <text evidence="2">The sequence shown here is derived from an EMBL/GenBank/DDBJ whole genome shotgun (WGS) entry which is preliminary data.</text>
</comment>
<dbReference type="RefSeq" id="WP_187025198.1">
    <property type="nucleotide sequence ID" value="NZ_JACRUP010000001.1"/>
</dbReference>
<protein>
    <submittedName>
        <fullName evidence="2">Oxidoreductase</fullName>
    </submittedName>
</protein>
<evidence type="ECO:0000256" key="1">
    <source>
        <dbReference type="SAM" id="SignalP"/>
    </source>
</evidence>
<keyword evidence="1" id="KW-0732">Signal</keyword>
<dbReference type="InterPro" id="IPR036374">
    <property type="entry name" value="OxRdtase_Mopterin-bd_sf"/>
</dbReference>
<name>A0A9X0R5I4_VIBME</name>
<evidence type="ECO:0000313" key="3">
    <source>
        <dbReference type="Proteomes" id="UP000615796"/>
    </source>
</evidence>
<proteinExistence type="predicted"/>
<reference evidence="2" key="1">
    <citation type="submission" date="2020-08" db="EMBL/GenBank/DDBJ databases">
        <title>Genome Sequencing and Pan-Genome Analysis of Migratory bird Vibrio Strains, Inner Mongolia.</title>
        <authorList>
            <person name="Zheng L."/>
        </authorList>
    </citation>
    <scope>NUCLEOTIDE SEQUENCE</scope>
    <source>
        <strain evidence="2">M13F</strain>
    </source>
</reference>
<sequence>MNISSKFSSWLCLIALMLSGHALANDRLFFALTNNGQTQHWTLSEMIDKADMNIITKTPWTEGLVTFRGVSSRHLLALVDKPKADIKVTALNDYWAVIPYEDIVKYNPIFAVMQNEQVMSIRNKGPVWVIYPLSQHNELNNEVLHSRMVWQVASIELQP</sequence>
<dbReference type="EMBL" id="JACRUP010000001">
    <property type="protein sequence ID" value="MBC5849822.1"/>
    <property type="molecule type" value="Genomic_DNA"/>
</dbReference>
<keyword evidence="3" id="KW-1185">Reference proteome</keyword>
<dbReference type="AlphaFoldDB" id="A0A9X0R5I4"/>
<feature type="signal peptide" evidence="1">
    <location>
        <begin position="1"/>
        <end position="24"/>
    </location>
</feature>
<evidence type="ECO:0000313" key="2">
    <source>
        <dbReference type="EMBL" id="MBC5849822.1"/>
    </source>
</evidence>